<dbReference type="PANTHER" id="PTHR43490:SF99">
    <property type="entry name" value="SHORT-CHAIN DEHYDROGENASE_REDUCTASE"/>
    <property type="match status" value="1"/>
</dbReference>
<dbReference type="InterPro" id="IPR057326">
    <property type="entry name" value="KR_dom"/>
</dbReference>
<dbReference type="PRINTS" id="PR00081">
    <property type="entry name" value="GDHRDH"/>
</dbReference>
<evidence type="ECO:0000256" key="1">
    <source>
        <dbReference type="ARBA" id="ARBA00006484"/>
    </source>
</evidence>
<dbReference type="OrthoDB" id="9781117at2"/>
<dbReference type="InterPro" id="IPR036291">
    <property type="entry name" value="NAD(P)-bd_dom_sf"/>
</dbReference>
<evidence type="ECO:0000256" key="2">
    <source>
        <dbReference type="ARBA" id="ARBA00022857"/>
    </source>
</evidence>
<dbReference type="InterPro" id="IPR002347">
    <property type="entry name" value="SDR_fam"/>
</dbReference>
<gene>
    <name evidence="7" type="ORF">FJ657_15295</name>
</gene>
<evidence type="ECO:0000313" key="7">
    <source>
        <dbReference type="EMBL" id="TPW74015.1"/>
    </source>
</evidence>
<dbReference type="RefSeq" id="WP_141164594.1">
    <property type="nucleotide sequence ID" value="NZ_VHQG01000005.1"/>
</dbReference>
<dbReference type="SUPFAM" id="SSF51735">
    <property type="entry name" value="NAD(P)-binding Rossmann-fold domains"/>
    <property type="match status" value="1"/>
</dbReference>
<proteinExistence type="inferred from homology"/>
<keyword evidence="3" id="KW-0560">Oxidoreductase</keyword>
<evidence type="ECO:0000313" key="8">
    <source>
        <dbReference type="Proteomes" id="UP000316252"/>
    </source>
</evidence>
<dbReference type="Gene3D" id="3.40.50.720">
    <property type="entry name" value="NAD(P)-binding Rossmann-like Domain"/>
    <property type="match status" value="1"/>
</dbReference>
<evidence type="ECO:0000256" key="5">
    <source>
        <dbReference type="SAM" id="MobiDB-lite"/>
    </source>
</evidence>
<feature type="domain" description="Ketoreductase" evidence="6">
    <location>
        <begin position="34"/>
        <end position="223"/>
    </location>
</feature>
<dbReference type="Pfam" id="PF00106">
    <property type="entry name" value="adh_short"/>
    <property type="match status" value="1"/>
</dbReference>
<dbReference type="InterPro" id="IPR045313">
    <property type="entry name" value="CBR1-like"/>
</dbReference>
<comment type="similarity">
    <text evidence="1 4">Belongs to the short-chain dehydrogenases/reductases (SDR) family.</text>
</comment>
<evidence type="ECO:0000256" key="3">
    <source>
        <dbReference type="ARBA" id="ARBA00023002"/>
    </source>
</evidence>
<dbReference type="PANTHER" id="PTHR43490">
    <property type="entry name" value="(+)-NEOMENTHOL DEHYDROGENASE"/>
    <property type="match status" value="1"/>
</dbReference>
<dbReference type="EMBL" id="VHQG01000005">
    <property type="protein sequence ID" value="TPW74015.1"/>
    <property type="molecule type" value="Genomic_DNA"/>
</dbReference>
<organism evidence="7 8">
    <name type="scientific">Schumannella soli</name>
    <dbReference type="NCBI Taxonomy" id="2590779"/>
    <lineage>
        <taxon>Bacteria</taxon>
        <taxon>Bacillati</taxon>
        <taxon>Actinomycetota</taxon>
        <taxon>Actinomycetes</taxon>
        <taxon>Micrococcales</taxon>
        <taxon>Microbacteriaceae</taxon>
        <taxon>Schumannella</taxon>
    </lineage>
</organism>
<evidence type="ECO:0000259" key="6">
    <source>
        <dbReference type="SMART" id="SM00822"/>
    </source>
</evidence>
<evidence type="ECO:0000256" key="4">
    <source>
        <dbReference type="RuleBase" id="RU000363"/>
    </source>
</evidence>
<feature type="region of interest" description="Disordered" evidence="5">
    <location>
        <begin position="1"/>
        <end position="27"/>
    </location>
</feature>
<dbReference type="Proteomes" id="UP000316252">
    <property type="component" value="Unassembled WGS sequence"/>
</dbReference>
<reference evidence="7 8" key="1">
    <citation type="submission" date="2019-06" db="EMBL/GenBank/DDBJ databases">
        <authorList>
            <person name="Li F."/>
        </authorList>
    </citation>
    <scope>NUCLEOTIDE SEQUENCE [LARGE SCALE GENOMIC DNA]</scope>
    <source>
        <strain evidence="7 8">10F1D-1</strain>
    </source>
</reference>
<keyword evidence="8" id="KW-1185">Reference proteome</keyword>
<dbReference type="AlphaFoldDB" id="A0A506XW37"/>
<feature type="compositionally biased region" description="Low complexity" evidence="5">
    <location>
        <begin position="7"/>
        <end position="27"/>
    </location>
</feature>
<name>A0A506XW37_9MICO</name>
<protein>
    <submittedName>
        <fullName evidence="7">SDR family oxidoreductase</fullName>
    </submittedName>
</protein>
<accession>A0A506XW37</accession>
<dbReference type="GO" id="GO:0016616">
    <property type="term" value="F:oxidoreductase activity, acting on the CH-OH group of donors, NAD or NADP as acceptor"/>
    <property type="evidence" value="ECO:0007669"/>
    <property type="project" value="InterPro"/>
</dbReference>
<dbReference type="PRINTS" id="PR00080">
    <property type="entry name" value="SDRFAMILY"/>
</dbReference>
<dbReference type="SMART" id="SM00822">
    <property type="entry name" value="PKS_KR"/>
    <property type="match status" value="1"/>
</dbReference>
<dbReference type="GO" id="GO:0016020">
    <property type="term" value="C:membrane"/>
    <property type="evidence" value="ECO:0007669"/>
    <property type="project" value="TreeGrafter"/>
</dbReference>
<keyword evidence="2" id="KW-0521">NADP</keyword>
<sequence>MTDSTNPSPAAPASSSPAADSPEASPAAPAADARVALVTGANKGIGFAIAEGLGRQGLRVIVGARDAAARSAAVVRLRESGLDAEGVRLDVTDDASVAAAAAEIEHRFGRLDVLVNNAGVSGPFDPTTWQQDPTAIDLDQLRGVVDVNVYGVIRVTNALLPLLRRAPHPRIVNASSSMGSLERRPGPIMALYSPTKTFLNSLTVQYARAFEQTAIIVNAACPGLVATDFNGFAGDRTPEQGAATAVRLATLPDDGPRGGFFEDAGVVPW</sequence>
<dbReference type="CDD" id="cd05324">
    <property type="entry name" value="carb_red_PTCR-like_SDR_c"/>
    <property type="match status" value="1"/>
</dbReference>
<comment type="caution">
    <text evidence="7">The sequence shown here is derived from an EMBL/GenBank/DDBJ whole genome shotgun (WGS) entry which is preliminary data.</text>
</comment>